<dbReference type="AlphaFoldDB" id="A0A2P8QYQ0"/>
<sequence>MAVANYGVNVTIAAEAARPIKVESLTPIGIVGDALNLDEGVHFFVNTTEALSKLSEESVDGSVLRAVEAINDQAVETPIILSVFEKASDDNENITKVINATEEFKFAKSKFGYRPNLLIAPEYSGEDAVKSELEKMATKLKATAIVDLDANDVSEAKQKMSEFGTKRVIAAWPHVKIWDKKTKDYVFAPQSARIAGMIAAVDGAWEYGFSDSYSNRVMLGISGTQYPIDFEPGEGACSADLLRSAGISTIINEQGFRTWGGETTDGDTIWQDLARVRTFDRISEAGQKGVFFAIDKRASTLYHAKRSIEEMLRAFVGANVLLGFELSWSARNTLANITAGKFYLDIRMQNDPIVKQLTLDFIYVDSYGSVLMDKLNK</sequence>
<dbReference type="EMBL" id="PDHH01000008">
    <property type="protein sequence ID" value="PSM51369.1"/>
    <property type="molecule type" value="Genomic_DNA"/>
</dbReference>
<name>A0A2P8QYQ0_9BACT</name>
<evidence type="ECO:0000313" key="2">
    <source>
        <dbReference type="Proteomes" id="UP000240535"/>
    </source>
</evidence>
<evidence type="ECO:0000313" key="1">
    <source>
        <dbReference type="EMBL" id="PSM51369.1"/>
    </source>
</evidence>
<proteinExistence type="predicted"/>
<gene>
    <name evidence="1" type="ORF">CQ405_08240</name>
</gene>
<comment type="caution">
    <text evidence="1">The sequence shown here is derived from an EMBL/GenBank/DDBJ whole genome shotgun (WGS) entry which is preliminary data.</text>
</comment>
<dbReference type="Proteomes" id="UP000240535">
    <property type="component" value="Unassembled WGS sequence"/>
</dbReference>
<keyword evidence="2" id="KW-1185">Reference proteome</keyword>
<protein>
    <submittedName>
        <fullName evidence="1">Phage tail protein</fullName>
    </submittedName>
</protein>
<dbReference type="RefSeq" id="WP_106872578.1">
    <property type="nucleotide sequence ID" value="NZ_CP053841.1"/>
</dbReference>
<reference evidence="2" key="1">
    <citation type="submission" date="2017-10" db="EMBL/GenBank/DDBJ databases">
        <title>Campylobacter species from seals.</title>
        <authorList>
            <person name="Gilbert M.J."/>
            <person name="Zomer A.L."/>
            <person name="Timmerman A.J."/>
            <person name="Duim B."/>
            <person name="Wagenaar J.A."/>
        </authorList>
    </citation>
    <scope>NUCLEOTIDE SEQUENCE [LARGE SCALE GENOMIC DNA]</scope>
    <source>
        <strain evidence="2">17S00004-5</strain>
    </source>
</reference>
<accession>A0A2P8QYQ0</accession>
<dbReference type="PANTHER" id="PTHR35861">
    <property type="match status" value="1"/>
</dbReference>
<organism evidence="1 2">
    <name type="scientific">Campylobacter blaseri</name>
    <dbReference type="NCBI Taxonomy" id="2042961"/>
    <lineage>
        <taxon>Bacteria</taxon>
        <taxon>Pseudomonadati</taxon>
        <taxon>Campylobacterota</taxon>
        <taxon>Epsilonproteobacteria</taxon>
        <taxon>Campylobacterales</taxon>
        <taxon>Campylobacteraceae</taxon>
        <taxon>Campylobacter</taxon>
    </lineage>
</organism>
<dbReference type="OrthoDB" id="5317765at2"/>
<dbReference type="PANTHER" id="PTHR35861:SF1">
    <property type="entry name" value="PHAGE TAIL SHEATH PROTEIN"/>
    <property type="match status" value="1"/>
</dbReference>
<dbReference type="InterPro" id="IPR052042">
    <property type="entry name" value="Tail_sheath_structural"/>
</dbReference>